<organism evidence="1 2">
    <name type="scientific">Choristoneura fumiferana</name>
    <name type="common">Spruce budworm moth</name>
    <name type="synonym">Archips fumiferana</name>
    <dbReference type="NCBI Taxonomy" id="7141"/>
    <lineage>
        <taxon>Eukaryota</taxon>
        <taxon>Metazoa</taxon>
        <taxon>Ecdysozoa</taxon>
        <taxon>Arthropoda</taxon>
        <taxon>Hexapoda</taxon>
        <taxon>Insecta</taxon>
        <taxon>Pterygota</taxon>
        <taxon>Neoptera</taxon>
        <taxon>Endopterygota</taxon>
        <taxon>Lepidoptera</taxon>
        <taxon>Glossata</taxon>
        <taxon>Ditrysia</taxon>
        <taxon>Tortricoidea</taxon>
        <taxon>Tortricidae</taxon>
        <taxon>Tortricinae</taxon>
        <taxon>Choristoneura</taxon>
    </lineage>
</organism>
<accession>A0ACC0JMV2</accession>
<gene>
    <name evidence="1" type="ORF">MSG28_007195</name>
</gene>
<name>A0ACC0JMV2_CHOFU</name>
<proteinExistence type="predicted"/>
<comment type="caution">
    <text evidence="1">The sequence shown here is derived from an EMBL/GenBank/DDBJ whole genome shotgun (WGS) entry which is preliminary data.</text>
</comment>
<evidence type="ECO:0000313" key="2">
    <source>
        <dbReference type="Proteomes" id="UP001064048"/>
    </source>
</evidence>
<evidence type="ECO:0000313" key="1">
    <source>
        <dbReference type="EMBL" id="KAI8425450.1"/>
    </source>
</evidence>
<reference evidence="1 2" key="1">
    <citation type="journal article" date="2022" name="Genome Biol. Evol.">
        <title>The Spruce Budworm Genome: Reconstructing the Evolutionary History of Antifreeze Proteins.</title>
        <authorList>
            <person name="Beliveau C."/>
            <person name="Gagne P."/>
            <person name="Picq S."/>
            <person name="Vernygora O."/>
            <person name="Keeling C.I."/>
            <person name="Pinkney K."/>
            <person name="Doucet D."/>
            <person name="Wen F."/>
            <person name="Johnston J.S."/>
            <person name="Maaroufi H."/>
            <person name="Boyle B."/>
            <person name="Laroche J."/>
            <person name="Dewar K."/>
            <person name="Juretic N."/>
            <person name="Blackburn G."/>
            <person name="Nisole A."/>
            <person name="Brunet B."/>
            <person name="Brandao M."/>
            <person name="Lumley L."/>
            <person name="Duan J."/>
            <person name="Quan G."/>
            <person name="Lucarotti C.J."/>
            <person name="Roe A.D."/>
            <person name="Sperling F.A.H."/>
            <person name="Levesque R.C."/>
            <person name="Cusson M."/>
        </authorList>
    </citation>
    <scope>NUCLEOTIDE SEQUENCE [LARGE SCALE GENOMIC DNA]</scope>
    <source>
        <strain evidence="1">Glfc:IPQL:Cfum</strain>
    </source>
</reference>
<keyword evidence="2" id="KW-1185">Reference proteome</keyword>
<protein>
    <submittedName>
        <fullName evidence="1">Uncharacterized protein</fullName>
    </submittedName>
</protein>
<dbReference type="EMBL" id="CM046111">
    <property type="protein sequence ID" value="KAI8425450.1"/>
    <property type="molecule type" value="Genomic_DNA"/>
</dbReference>
<dbReference type="Proteomes" id="UP001064048">
    <property type="component" value="Chromosome 11"/>
</dbReference>
<sequence>MGSSLNPGHIKEADDVYFECSVNANPKGHRLMWYKGVHEIIHNASSGIILSDQSLVLQSVNRTAAGDYSCLASNSEGSATSNPVSLQVRYAPICKLAEDGEVYGALKQETVLLHCAVDSNPAPSSFSWTFNSSGEQSQISAGSYTKSGFTSTLRYTPVTDMDFGTISCTASNTVGRQESPCVYKVVAAGKPMPLENCTVTNQSAMGLQVDCLEGFDGGLPQVFYMEVLELPSLLIKANISSNTTPVFEARDLDGRSSYALKIYAANAKGRGDEITIYTVALRSPDKFTGPITSLPLSPMLASLMALTGLLCAAVCGVITALYRRHVSRRHDLDKHPPSANALYMQRSMDSFSKPESLNTYTATPKLDYCSQYELKIDGEVEETDPDIIPCHYDKKCSNYCKLPLPDSEAEALRLYCDPSLPPSMSSQSISVVNRGVTARSADIASARFRPEVVTTSRRVKESCI</sequence>